<keyword evidence="1" id="KW-0732">Signal</keyword>
<accession>A0A1Q9J9N5</accession>
<name>A0A1Q9J9N5_HELPX</name>
<dbReference type="RefSeq" id="WP_075651491.1">
    <property type="nucleotide sequence ID" value="NZ_MJGG01000024.1"/>
</dbReference>
<evidence type="ECO:0008006" key="3">
    <source>
        <dbReference type="Google" id="ProtNLM"/>
    </source>
</evidence>
<feature type="chain" id="PRO_5013339709" description="IS701 family transposase" evidence="1">
    <location>
        <begin position="30"/>
        <end position="432"/>
    </location>
</feature>
<reference evidence="2" key="1">
    <citation type="submission" date="2016-09" db="EMBL/GenBank/DDBJ databases">
        <authorList>
            <person name="Capua I."/>
            <person name="De Benedictis P."/>
            <person name="Joannis T."/>
            <person name="Lombin L.H."/>
            <person name="Cattoli G."/>
        </authorList>
    </citation>
    <scope>NUCLEOTIDE SEQUENCE [LARGE SCALE GENOMIC DNA]</scope>
    <source>
        <strain evidence="2">132A</strain>
    </source>
</reference>
<gene>
    <name evidence="2" type="ORF">BIZ48_03930</name>
</gene>
<dbReference type="AlphaFoldDB" id="A0A1Q9J9N5"/>
<comment type="caution">
    <text evidence="2">The sequence shown here is derived from an EMBL/GenBank/DDBJ whole genome shotgun (WGS) entry which is preliminary data.</text>
</comment>
<sequence length="432" mass="49699">MPYALRKRFFKRLALIVSTFCAISLSAKSYLFSPLPPAHQQIIKTEPCSLECLKDLMLQNQIFSFVSQYDNNNQDESLKTYYHDILNKLNPVFIASQTPAKDSYEPKIELAILLPKKVVGRYAISVMNTLLAYLNTRNNDFNIQVFDSDEESPEKLEQTYKEIEKEKFPFVIALLTKEGVENLLQNTPISTPTYVPTVNKTQLENQTERSLSERLYFGGIDYKEQLSMLTAFISPNSPVIEYDDDGLIGERLRQITESLSIEVKHQENISYKQATSFSKNFRKNDAFFKNSTLILNTPTTKSGLILSQIGLLEYKPLKILSTQINFNPSLLLLTQPKDRKNLFIVNALQNSDETLIEYASLLESDLRHDWVNYSSTIGLEVFLNTLDPHFKKSFQESLEDNQVRYHNQIYQALGYSFEPIEPIKNESATKKE</sequence>
<dbReference type="Gene3D" id="3.40.50.2300">
    <property type="match status" value="1"/>
</dbReference>
<evidence type="ECO:0000313" key="2">
    <source>
        <dbReference type="EMBL" id="OLR46791.1"/>
    </source>
</evidence>
<dbReference type="EMBL" id="MJMX01000022">
    <property type="protein sequence ID" value="OLR46791.1"/>
    <property type="molecule type" value="Genomic_DNA"/>
</dbReference>
<proteinExistence type="predicted"/>
<feature type="signal peptide" evidence="1">
    <location>
        <begin position="1"/>
        <end position="29"/>
    </location>
</feature>
<evidence type="ECO:0000256" key="1">
    <source>
        <dbReference type="SAM" id="SignalP"/>
    </source>
</evidence>
<organism evidence="2">
    <name type="scientific">Helicobacter pylori</name>
    <name type="common">Campylobacter pylori</name>
    <dbReference type="NCBI Taxonomy" id="210"/>
    <lineage>
        <taxon>Bacteria</taxon>
        <taxon>Pseudomonadati</taxon>
        <taxon>Campylobacterota</taxon>
        <taxon>Epsilonproteobacteria</taxon>
        <taxon>Campylobacterales</taxon>
        <taxon>Helicobacteraceae</taxon>
        <taxon>Helicobacter</taxon>
    </lineage>
</organism>
<protein>
    <recommendedName>
        <fullName evidence="3">IS701 family transposase</fullName>
    </recommendedName>
</protein>
<dbReference type="Proteomes" id="UP000186621">
    <property type="component" value="Unassembled WGS sequence"/>
</dbReference>